<evidence type="ECO:0000313" key="2">
    <source>
        <dbReference type="EMBL" id="SEJ52626.1"/>
    </source>
</evidence>
<keyword evidence="1" id="KW-0732">Signal</keyword>
<dbReference type="RefSeq" id="WP_092365958.1">
    <property type="nucleotide sequence ID" value="NZ_BMGV01000005.1"/>
</dbReference>
<evidence type="ECO:0000256" key="1">
    <source>
        <dbReference type="SAM" id="SignalP"/>
    </source>
</evidence>
<dbReference type="PROSITE" id="PS51318">
    <property type="entry name" value="TAT"/>
    <property type="match status" value="1"/>
</dbReference>
<evidence type="ECO:0000313" key="3">
    <source>
        <dbReference type="Proteomes" id="UP000199379"/>
    </source>
</evidence>
<keyword evidence="3" id="KW-1185">Reference proteome</keyword>
<dbReference type="Proteomes" id="UP000199379">
    <property type="component" value="Unassembled WGS sequence"/>
</dbReference>
<accession>A0A1H6ZIU4</accession>
<gene>
    <name evidence="2" type="ORF">SAMN05444007_105137</name>
</gene>
<dbReference type="OrthoDB" id="344729at2"/>
<protein>
    <submittedName>
        <fullName evidence="2">YHS domain-containing protein</fullName>
    </submittedName>
</protein>
<organism evidence="2 3">
    <name type="scientific">Cribrihabitans marinus</name>
    <dbReference type="NCBI Taxonomy" id="1227549"/>
    <lineage>
        <taxon>Bacteria</taxon>
        <taxon>Pseudomonadati</taxon>
        <taxon>Pseudomonadota</taxon>
        <taxon>Alphaproteobacteria</taxon>
        <taxon>Rhodobacterales</taxon>
        <taxon>Paracoccaceae</taxon>
        <taxon>Cribrihabitans</taxon>
    </lineage>
</organism>
<dbReference type="AlphaFoldDB" id="A0A1H6ZIU4"/>
<reference evidence="2 3" key="1">
    <citation type="submission" date="2016-10" db="EMBL/GenBank/DDBJ databases">
        <authorList>
            <person name="de Groot N.N."/>
        </authorList>
    </citation>
    <scope>NUCLEOTIDE SEQUENCE [LARGE SCALE GENOMIC DNA]</scope>
    <source>
        <strain evidence="2 3">DSM 29340</strain>
    </source>
</reference>
<dbReference type="InterPro" id="IPR006311">
    <property type="entry name" value="TAT_signal"/>
</dbReference>
<dbReference type="STRING" id="1227549.SAMN05444007_105137"/>
<feature type="chain" id="PRO_5011743052" evidence="1">
    <location>
        <begin position="23"/>
        <end position="148"/>
    </location>
</feature>
<dbReference type="EMBL" id="FNYD01000005">
    <property type="protein sequence ID" value="SEJ52626.1"/>
    <property type="molecule type" value="Genomic_DNA"/>
</dbReference>
<name>A0A1H6ZIU4_9RHOB</name>
<dbReference type="NCBIfam" id="NF041384">
    <property type="entry name" value="YHS_seleno_dom"/>
    <property type="match status" value="1"/>
</dbReference>
<feature type="signal peptide" evidence="1">
    <location>
        <begin position="1"/>
        <end position="22"/>
    </location>
</feature>
<proteinExistence type="predicted"/>
<sequence length="148" mass="16382">MQRRRSFLAGLAAIALAPAVWAETPVYYAPAGVAIGGYDPVAYFRDNAPTLGRAEISVRWKGAEWHFDSQANRAAFEANPRAYAPQFGGYCAYAMSLGRKSTTDPEAWRIVDGKLYLVHSRSVARVWEADMSGNIIRAEAHWPAVLYD</sequence>